<dbReference type="SUPFAM" id="SSF56672">
    <property type="entry name" value="DNA/RNA polymerases"/>
    <property type="match status" value="1"/>
</dbReference>
<sequence>MTQERIKAYDKIKKALTNTPLLLMPDWNIPFKLYIDACGDGLGAALHQVQIIDNKPTEVPVCYISRQIKSTEAIYGASQMEFLCLVWAL</sequence>
<dbReference type="Proteomes" id="UP000765509">
    <property type="component" value="Unassembled WGS sequence"/>
</dbReference>
<dbReference type="InterPro" id="IPR043502">
    <property type="entry name" value="DNA/RNA_pol_sf"/>
</dbReference>
<dbReference type="InterPro" id="IPR050951">
    <property type="entry name" value="Retrovirus_Pol_polyprotein"/>
</dbReference>
<protein>
    <recommendedName>
        <fullName evidence="2">Reverse transcriptase/retrotransposon-derived protein RNase H-like domain-containing protein</fullName>
    </recommendedName>
</protein>
<evidence type="ECO:0000313" key="3">
    <source>
        <dbReference type="EMBL" id="MBW0530677.1"/>
    </source>
</evidence>
<gene>
    <name evidence="3" type="ORF">O181_070392</name>
</gene>
<evidence type="ECO:0000313" key="4">
    <source>
        <dbReference type="Proteomes" id="UP000765509"/>
    </source>
</evidence>
<reference evidence="3" key="1">
    <citation type="submission" date="2021-03" db="EMBL/GenBank/DDBJ databases">
        <title>Draft genome sequence of rust myrtle Austropuccinia psidii MF-1, a brazilian biotype.</title>
        <authorList>
            <person name="Quecine M.C."/>
            <person name="Pachon D.M.R."/>
            <person name="Bonatelli M.L."/>
            <person name="Correr F.H."/>
            <person name="Franceschini L.M."/>
            <person name="Leite T.F."/>
            <person name="Margarido G.R.A."/>
            <person name="Almeida C.A."/>
            <person name="Ferrarezi J.A."/>
            <person name="Labate C.A."/>
        </authorList>
    </citation>
    <scope>NUCLEOTIDE SEQUENCE</scope>
    <source>
        <strain evidence="3">MF-1</strain>
    </source>
</reference>
<evidence type="ECO:0000259" key="2">
    <source>
        <dbReference type="Pfam" id="PF17919"/>
    </source>
</evidence>
<keyword evidence="1" id="KW-0511">Multifunctional enzyme</keyword>
<dbReference type="OrthoDB" id="1909920at2759"/>
<proteinExistence type="predicted"/>
<name>A0A9Q3F345_9BASI</name>
<dbReference type="AlphaFoldDB" id="A0A9Q3F345"/>
<dbReference type="InterPro" id="IPR041577">
    <property type="entry name" value="RT_RNaseH_2"/>
</dbReference>
<evidence type="ECO:0000256" key="1">
    <source>
        <dbReference type="ARBA" id="ARBA00023268"/>
    </source>
</evidence>
<dbReference type="PANTHER" id="PTHR37984:SF5">
    <property type="entry name" value="PROTEIN NYNRIN-LIKE"/>
    <property type="match status" value="1"/>
</dbReference>
<comment type="caution">
    <text evidence="3">The sequence shown here is derived from an EMBL/GenBank/DDBJ whole genome shotgun (WGS) entry which is preliminary data.</text>
</comment>
<organism evidence="3 4">
    <name type="scientific">Austropuccinia psidii MF-1</name>
    <dbReference type="NCBI Taxonomy" id="1389203"/>
    <lineage>
        <taxon>Eukaryota</taxon>
        <taxon>Fungi</taxon>
        <taxon>Dikarya</taxon>
        <taxon>Basidiomycota</taxon>
        <taxon>Pucciniomycotina</taxon>
        <taxon>Pucciniomycetes</taxon>
        <taxon>Pucciniales</taxon>
        <taxon>Sphaerophragmiaceae</taxon>
        <taxon>Austropuccinia</taxon>
    </lineage>
</organism>
<dbReference type="GO" id="GO:0003824">
    <property type="term" value="F:catalytic activity"/>
    <property type="evidence" value="ECO:0007669"/>
    <property type="project" value="UniProtKB-KW"/>
</dbReference>
<keyword evidence="4" id="KW-1185">Reference proteome</keyword>
<accession>A0A9Q3F345</accession>
<dbReference type="EMBL" id="AVOT02036204">
    <property type="protein sequence ID" value="MBW0530677.1"/>
    <property type="molecule type" value="Genomic_DNA"/>
</dbReference>
<dbReference type="Pfam" id="PF17919">
    <property type="entry name" value="RT_RNaseH_2"/>
    <property type="match status" value="1"/>
</dbReference>
<feature type="domain" description="Reverse transcriptase/retrotransposon-derived protein RNase H-like" evidence="2">
    <location>
        <begin position="2"/>
        <end position="89"/>
    </location>
</feature>
<dbReference type="PANTHER" id="PTHR37984">
    <property type="entry name" value="PROTEIN CBG26694"/>
    <property type="match status" value="1"/>
</dbReference>